<evidence type="ECO:0000313" key="5">
    <source>
        <dbReference type="EMBL" id="EFN82730.1"/>
    </source>
</evidence>
<accession>E2BNF1</accession>
<dbReference type="SUPFAM" id="SSF55550">
    <property type="entry name" value="SH2 domain"/>
    <property type="match status" value="1"/>
</dbReference>
<dbReference type="Gene3D" id="1.10.150.50">
    <property type="entry name" value="Transcription Factor, Ets-1"/>
    <property type="match status" value="1"/>
</dbReference>
<evidence type="ECO:0000256" key="2">
    <source>
        <dbReference type="PROSITE-ProRule" id="PRU00191"/>
    </source>
</evidence>
<dbReference type="GO" id="GO:0035556">
    <property type="term" value="P:intracellular signal transduction"/>
    <property type="evidence" value="ECO:0007669"/>
    <property type="project" value="TreeGrafter"/>
</dbReference>
<dbReference type="STRING" id="610380.E2BNF1"/>
<gene>
    <name evidence="5" type="ORF">EAI_01887</name>
</gene>
<dbReference type="InterPro" id="IPR000980">
    <property type="entry name" value="SH2"/>
</dbReference>
<organism evidence="6">
    <name type="scientific">Harpegnathos saltator</name>
    <name type="common">Jerdon's jumping ant</name>
    <dbReference type="NCBI Taxonomy" id="610380"/>
    <lineage>
        <taxon>Eukaryota</taxon>
        <taxon>Metazoa</taxon>
        <taxon>Ecdysozoa</taxon>
        <taxon>Arthropoda</taxon>
        <taxon>Hexapoda</taxon>
        <taxon>Insecta</taxon>
        <taxon>Pterygota</taxon>
        <taxon>Neoptera</taxon>
        <taxon>Endopterygota</taxon>
        <taxon>Hymenoptera</taxon>
        <taxon>Apocrita</taxon>
        <taxon>Aculeata</taxon>
        <taxon>Formicoidea</taxon>
        <taxon>Formicidae</taxon>
        <taxon>Ponerinae</taxon>
        <taxon>Ponerini</taxon>
        <taxon>Harpegnathos</taxon>
    </lineage>
</organism>
<feature type="compositionally biased region" description="Pro residues" evidence="3">
    <location>
        <begin position="402"/>
        <end position="418"/>
    </location>
</feature>
<dbReference type="GO" id="GO:0007169">
    <property type="term" value="P:cell surface receptor protein tyrosine kinase signaling pathway"/>
    <property type="evidence" value="ECO:0007669"/>
    <property type="project" value="TreeGrafter"/>
</dbReference>
<name>E2BNF1_HARSA</name>
<dbReference type="OMA" id="LTRPLIW"/>
<dbReference type="GO" id="GO:0005737">
    <property type="term" value="C:cytoplasm"/>
    <property type="evidence" value="ECO:0007669"/>
    <property type="project" value="UniProtKB-ARBA"/>
</dbReference>
<reference evidence="5 6" key="1">
    <citation type="journal article" date="2010" name="Science">
        <title>Genomic comparison of the ants Camponotus floridanus and Harpegnathos saltator.</title>
        <authorList>
            <person name="Bonasio R."/>
            <person name="Zhang G."/>
            <person name="Ye C."/>
            <person name="Mutti N.S."/>
            <person name="Fang X."/>
            <person name="Qin N."/>
            <person name="Donahue G."/>
            <person name="Yang P."/>
            <person name="Li Q."/>
            <person name="Li C."/>
            <person name="Zhang P."/>
            <person name="Huang Z."/>
            <person name="Berger S.L."/>
            <person name="Reinberg D."/>
            <person name="Wang J."/>
            <person name="Liebig J."/>
        </authorList>
    </citation>
    <scope>NUCLEOTIDE SEQUENCE [LARGE SCALE GENOMIC DNA]</scope>
    <source>
        <strain evidence="5 6">R22 G/1</strain>
    </source>
</reference>
<feature type="region of interest" description="Disordered" evidence="3">
    <location>
        <begin position="270"/>
        <end position="300"/>
    </location>
</feature>
<evidence type="ECO:0000256" key="1">
    <source>
        <dbReference type="ARBA" id="ARBA00022999"/>
    </source>
</evidence>
<protein>
    <submittedName>
        <fullName evidence="5">Lymphocyte cytosolic protein 2</fullName>
    </submittedName>
</protein>
<keyword evidence="1 2" id="KW-0727">SH2 domain</keyword>
<dbReference type="AlphaFoldDB" id="E2BNF1"/>
<dbReference type="InParanoid" id="E2BNF1"/>
<sequence>MSKELSRRSLALNDISVWDTEEVLKLLQKNGLEECCKAITKRQIDGDELLHLTDGKLALWKNDLTRPLIGKLWAFVQQLNKTPEKYLLDKNAEQQDDHSNDSDSWGTDFEDEIPEEHSQVEDTQRTEVVKPSLMKSRQVFQQNNNVRMPARMPQLKKTVQPEEEETYANFDSCQDEEESMYQNFQETKPSLTKNISRLHNQISTAMENATEESKRRSNLLAQKPVVGPKPEALSTRKIMMITDKEFPPKSFLHNRPKINQCVPKEIQKRMVVPPPPEPKRSKDYSSVEVKKPEKELPKPPATIRNFDLVANLPARTEESEDEYETFEENIIEQPQRKEITRVDSKLSLHSGRQGSVESVYKPPSAASYEEEEEEYEIYECITEMPEDNGYLSPIQRINNAQAPPPLPAKPSLTPPPTPLNQRLRSEKLKERSPEKKSATLPHSGSNVSLSNDRATRPLPPPPERHSYVDKPWFHNVTREQANALIKEQGTYNNPQDGYFLLRPSITNLGNPLALVLWYKDRVYNVPVRKRSDNRYALGSAKMNEQSFSTVEEIVAFYMREELVLHTGGMQTGSTKLTDTPPK</sequence>
<evidence type="ECO:0000259" key="4">
    <source>
        <dbReference type="PROSITE" id="PS50001"/>
    </source>
</evidence>
<feature type="compositionally biased region" description="Polar residues" evidence="3">
    <location>
        <begin position="440"/>
        <end position="452"/>
    </location>
</feature>
<dbReference type="PANTHER" id="PTHR14098">
    <property type="entry name" value="SH2 DOMAIN CONTAINING PROTEIN"/>
    <property type="match status" value="1"/>
</dbReference>
<evidence type="ECO:0000256" key="3">
    <source>
        <dbReference type="SAM" id="MobiDB-lite"/>
    </source>
</evidence>
<keyword evidence="6" id="KW-1185">Reference proteome</keyword>
<dbReference type="Proteomes" id="UP000008237">
    <property type="component" value="Unassembled WGS sequence"/>
</dbReference>
<dbReference type="EMBL" id="GL449414">
    <property type="protein sequence ID" value="EFN82730.1"/>
    <property type="molecule type" value="Genomic_DNA"/>
</dbReference>
<feature type="region of interest" description="Disordered" evidence="3">
    <location>
        <begin position="397"/>
        <end position="468"/>
    </location>
</feature>
<dbReference type="SMART" id="SM00252">
    <property type="entry name" value="SH2"/>
    <property type="match status" value="1"/>
</dbReference>
<dbReference type="Gene3D" id="3.30.505.10">
    <property type="entry name" value="SH2 domain"/>
    <property type="match status" value="1"/>
</dbReference>
<feature type="region of interest" description="Disordered" evidence="3">
    <location>
        <begin position="341"/>
        <end position="372"/>
    </location>
</feature>
<feature type="compositionally biased region" description="Basic and acidic residues" evidence="3">
    <location>
        <begin position="423"/>
        <end position="437"/>
    </location>
</feature>
<dbReference type="InterPro" id="IPR036860">
    <property type="entry name" value="SH2_dom_sf"/>
</dbReference>
<dbReference type="Pfam" id="PF00017">
    <property type="entry name" value="SH2"/>
    <property type="match status" value="1"/>
</dbReference>
<dbReference type="KEGG" id="hst:105184807"/>
<feature type="compositionally biased region" description="Basic and acidic residues" evidence="3">
    <location>
        <begin position="277"/>
        <end position="297"/>
    </location>
</feature>
<proteinExistence type="predicted"/>
<dbReference type="PROSITE" id="PS50001">
    <property type="entry name" value="SH2"/>
    <property type="match status" value="1"/>
</dbReference>
<dbReference type="OrthoDB" id="10044490at2759"/>
<feature type="domain" description="SH2" evidence="4">
    <location>
        <begin position="471"/>
        <end position="580"/>
    </location>
</feature>
<dbReference type="InterPro" id="IPR013761">
    <property type="entry name" value="SAM/pointed_sf"/>
</dbReference>
<dbReference type="PANTHER" id="PTHR14098:SF14">
    <property type="entry name" value="SH2 DOMAIN-CONTAINING PROTEIN"/>
    <property type="match status" value="1"/>
</dbReference>
<dbReference type="InterPro" id="IPR051751">
    <property type="entry name" value="Immunoreceptor_sig_adapters"/>
</dbReference>
<dbReference type="SUPFAM" id="SSF47769">
    <property type="entry name" value="SAM/Pointed domain"/>
    <property type="match status" value="1"/>
</dbReference>
<evidence type="ECO:0000313" key="6">
    <source>
        <dbReference type="Proteomes" id="UP000008237"/>
    </source>
</evidence>